<evidence type="ECO:0000313" key="3">
    <source>
        <dbReference type="Proteomes" id="UP000245207"/>
    </source>
</evidence>
<proteinExistence type="predicted"/>
<gene>
    <name evidence="2" type="ORF">CTI12_AA200320</name>
</gene>
<sequence length="198" mass="21852">MVRLERKKEEVGCVEEKQRMDAVIPKFIGLIMVTMTLHKEKPKVEVGESSRAAEDRDPQGLQDGAVRDGTQEQGMDRNGWTNGCGGEDMLITEPQVQRALCERATPTVQVYVCKTEGFPGGDCQGKATVITIGGLVAGMVVGSAVENWLQVDIVPFLGIRSPATVDALELRIIIKRHLQYIHKVMNAKFFDDVKGVWV</sequence>
<keyword evidence="3" id="KW-1185">Reference proteome</keyword>
<name>A0A2U1P2S3_ARTAN</name>
<dbReference type="AlphaFoldDB" id="A0A2U1P2S3"/>
<feature type="compositionally biased region" description="Basic and acidic residues" evidence="1">
    <location>
        <begin position="42"/>
        <end position="58"/>
    </location>
</feature>
<dbReference type="EMBL" id="PKPP01001769">
    <property type="protein sequence ID" value="PWA80063.1"/>
    <property type="molecule type" value="Genomic_DNA"/>
</dbReference>
<reference evidence="2 3" key="1">
    <citation type="journal article" date="2018" name="Mol. Plant">
        <title>The genome of Artemisia annua provides insight into the evolution of Asteraceae family and artemisinin biosynthesis.</title>
        <authorList>
            <person name="Shen Q."/>
            <person name="Zhang L."/>
            <person name="Liao Z."/>
            <person name="Wang S."/>
            <person name="Yan T."/>
            <person name="Shi P."/>
            <person name="Liu M."/>
            <person name="Fu X."/>
            <person name="Pan Q."/>
            <person name="Wang Y."/>
            <person name="Lv Z."/>
            <person name="Lu X."/>
            <person name="Zhang F."/>
            <person name="Jiang W."/>
            <person name="Ma Y."/>
            <person name="Chen M."/>
            <person name="Hao X."/>
            <person name="Li L."/>
            <person name="Tang Y."/>
            <person name="Lv G."/>
            <person name="Zhou Y."/>
            <person name="Sun X."/>
            <person name="Brodelius P.E."/>
            <person name="Rose J.K.C."/>
            <person name="Tang K."/>
        </authorList>
    </citation>
    <scope>NUCLEOTIDE SEQUENCE [LARGE SCALE GENOMIC DNA]</scope>
    <source>
        <strain evidence="3">cv. Huhao1</strain>
        <tissue evidence="2">Leaf</tissue>
    </source>
</reference>
<dbReference type="OrthoDB" id="513574at2759"/>
<feature type="region of interest" description="Disordered" evidence="1">
    <location>
        <begin position="42"/>
        <end position="86"/>
    </location>
</feature>
<protein>
    <submittedName>
        <fullName evidence="2">Uncharacterized protein</fullName>
    </submittedName>
</protein>
<evidence type="ECO:0000313" key="2">
    <source>
        <dbReference type="EMBL" id="PWA80063.1"/>
    </source>
</evidence>
<dbReference type="STRING" id="35608.A0A2U1P2S3"/>
<accession>A0A2U1P2S3</accession>
<evidence type="ECO:0000256" key="1">
    <source>
        <dbReference type="SAM" id="MobiDB-lite"/>
    </source>
</evidence>
<comment type="caution">
    <text evidence="2">The sequence shown here is derived from an EMBL/GenBank/DDBJ whole genome shotgun (WGS) entry which is preliminary data.</text>
</comment>
<organism evidence="2 3">
    <name type="scientific">Artemisia annua</name>
    <name type="common">Sweet wormwood</name>
    <dbReference type="NCBI Taxonomy" id="35608"/>
    <lineage>
        <taxon>Eukaryota</taxon>
        <taxon>Viridiplantae</taxon>
        <taxon>Streptophyta</taxon>
        <taxon>Embryophyta</taxon>
        <taxon>Tracheophyta</taxon>
        <taxon>Spermatophyta</taxon>
        <taxon>Magnoliopsida</taxon>
        <taxon>eudicotyledons</taxon>
        <taxon>Gunneridae</taxon>
        <taxon>Pentapetalae</taxon>
        <taxon>asterids</taxon>
        <taxon>campanulids</taxon>
        <taxon>Asterales</taxon>
        <taxon>Asteraceae</taxon>
        <taxon>Asteroideae</taxon>
        <taxon>Anthemideae</taxon>
        <taxon>Artemisiinae</taxon>
        <taxon>Artemisia</taxon>
    </lineage>
</organism>
<dbReference type="Proteomes" id="UP000245207">
    <property type="component" value="Unassembled WGS sequence"/>
</dbReference>